<dbReference type="Gene3D" id="3.30.710.10">
    <property type="entry name" value="Potassium Channel Kv1.1, Chain A"/>
    <property type="match status" value="1"/>
</dbReference>
<feature type="compositionally biased region" description="Polar residues" evidence="10">
    <location>
        <begin position="193"/>
        <end position="205"/>
    </location>
</feature>
<proteinExistence type="predicted"/>
<dbReference type="PANTHER" id="PTHR46105">
    <property type="entry name" value="AGAP004733-PA"/>
    <property type="match status" value="1"/>
</dbReference>
<gene>
    <name evidence="12" type="ORF">GSOID_T00025374001</name>
</gene>
<evidence type="ECO:0000256" key="6">
    <source>
        <dbReference type="ARBA" id="ARBA00023015"/>
    </source>
</evidence>
<dbReference type="Proteomes" id="UP000011014">
    <property type="component" value="Unassembled WGS sequence"/>
</dbReference>
<dbReference type="GO" id="GO:0000978">
    <property type="term" value="F:RNA polymerase II cis-regulatory region sequence-specific DNA binding"/>
    <property type="evidence" value="ECO:0007669"/>
    <property type="project" value="TreeGrafter"/>
</dbReference>
<evidence type="ECO:0000259" key="11">
    <source>
        <dbReference type="PROSITE" id="PS50097"/>
    </source>
</evidence>
<feature type="region of interest" description="Disordered" evidence="10">
    <location>
        <begin position="144"/>
        <end position="205"/>
    </location>
</feature>
<protein>
    <recommendedName>
        <fullName evidence="11">BTB domain-containing protein</fullName>
    </recommendedName>
</protein>
<dbReference type="CDD" id="cd18186">
    <property type="entry name" value="BTB_POZ_ZBTB_KLHL-like"/>
    <property type="match status" value="1"/>
</dbReference>
<evidence type="ECO:0000256" key="9">
    <source>
        <dbReference type="ARBA" id="ARBA00023242"/>
    </source>
</evidence>
<dbReference type="EMBL" id="FN654304">
    <property type="protein sequence ID" value="CBY31467.1"/>
    <property type="molecule type" value="Genomic_DNA"/>
</dbReference>
<evidence type="ECO:0000256" key="7">
    <source>
        <dbReference type="ARBA" id="ARBA00023125"/>
    </source>
</evidence>
<keyword evidence="2" id="KW-0479">Metal-binding</keyword>
<dbReference type="InterPro" id="IPR000210">
    <property type="entry name" value="BTB/POZ_dom"/>
</dbReference>
<evidence type="ECO:0000313" key="12">
    <source>
        <dbReference type="EMBL" id="CBY31467.1"/>
    </source>
</evidence>
<dbReference type="PANTHER" id="PTHR46105:SF5">
    <property type="entry name" value="ZINC FINGER AND BTB DOMAIN-CONTAINING PROTEIN 44 ISOFORM X1"/>
    <property type="match status" value="1"/>
</dbReference>
<feature type="domain" description="BTB" evidence="11">
    <location>
        <begin position="414"/>
        <end position="481"/>
    </location>
</feature>
<comment type="subcellular location">
    <subcellularLocation>
        <location evidence="1">Nucleus</location>
    </subcellularLocation>
</comment>
<name>E4Y767_OIKDI</name>
<accession>E4Y767</accession>
<dbReference type="Pfam" id="PF00651">
    <property type="entry name" value="BTB"/>
    <property type="match status" value="1"/>
</dbReference>
<keyword evidence="8" id="KW-0804">Transcription</keyword>
<dbReference type="SMART" id="SM00225">
    <property type="entry name" value="BTB"/>
    <property type="match status" value="1"/>
</dbReference>
<keyword evidence="3" id="KW-0677">Repeat</keyword>
<evidence type="ECO:0000256" key="10">
    <source>
        <dbReference type="SAM" id="MobiDB-lite"/>
    </source>
</evidence>
<dbReference type="SUPFAM" id="SSF54695">
    <property type="entry name" value="POZ domain"/>
    <property type="match status" value="1"/>
</dbReference>
<keyword evidence="4" id="KW-0863">Zinc-finger</keyword>
<feature type="compositionally biased region" description="Low complexity" evidence="10">
    <location>
        <begin position="144"/>
        <end position="171"/>
    </location>
</feature>
<dbReference type="InterPro" id="IPR011333">
    <property type="entry name" value="SKP1/BTB/POZ_sf"/>
</dbReference>
<evidence type="ECO:0000256" key="4">
    <source>
        <dbReference type="ARBA" id="ARBA00022771"/>
    </source>
</evidence>
<organism evidence="12">
    <name type="scientific">Oikopleura dioica</name>
    <name type="common">Tunicate</name>
    <dbReference type="NCBI Taxonomy" id="34765"/>
    <lineage>
        <taxon>Eukaryota</taxon>
        <taxon>Metazoa</taxon>
        <taxon>Chordata</taxon>
        <taxon>Tunicata</taxon>
        <taxon>Appendicularia</taxon>
        <taxon>Copelata</taxon>
        <taxon>Oikopleuridae</taxon>
        <taxon>Oikopleura</taxon>
    </lineage>
</organism>
<keyword evidence="7" id="KW-0238">DNA-binding</keyword>
<dbReference type="PROSITE" id="PS50097">
    <property type="entry name" value="BTB"/>
    <property type="match status" value="1"/>
</dbReference>
<feature type="compositionally biased region" description="Low complexity" evidence="10">
    <location>
        <begin position="598"/>
        <end position="611"/>
    </location>
</feature>
<evidence type="ECO:0000256" key="1">
    <source>
        <dbReference type="ARBA" id="ARBA00004123"/>
    </source>
</evidence>
<evidence type="ECO:0000256" key="2">
    <source>
        <dbReference type="ARBA" id="ARBA00022723"/>
    </source>
</evidence>
<feature type="region of interest" description="Disordered" evidence="10">
    <location>
        <begin position="588"/>
        <end position="649"/>
    </location>
</feature>
<keyword evidence="5" id="KW-0862">Zinc</keyword>
<dbReference type="GO" id="GO:0008270">
    <property type="term" value="F:zinc ion binding"/>
    <property type="evidence" value="ECO:0007669"/>
    <property type="project" value="UniProtKB-KW"/>
</dbReference>
<keyword evidence="6" id="KW-0805">Transcription regulation</keyword>
<evidence type="ECO:0000256" key="8">
    <source>
        <dbReference type="ARBA" id="ARBA00023163"/>
    </source>
</evidence>
<dbReference type="InterPro" id="IPR050457">
    <property type="entry name" value="ZnFinger_BTB_dom_contain"/>
</dbReference>
<reference evidence="12" key="1">
    <citation type="journal article" date="2010" name="Science">
        <title>Plasticity of animal genome architecture unmasked by rapid evolution of a pelagic tunicate.</title>
        <authorList>
            <person name="Denoeud F."/>
            <person name="Henriet S."/>
            <person name="Mungpakdee S."/>
            <person name="Aury J.M."/>
            <person name="Da Silva C."/>
            <person name="Brinkmann H."/>
            <person name="Mikhaleva J."/>
            <person name="Olsen L.C."/>
            <person name="Jubin C."/>
            <person name="Canestro C."/>
            <person name="Bouquet J.M."/>
            <person name="Danks G."/>
            <person name="Poulain J."/>
            <person name="Campsteijn C."/>
            <person name="Adamski M."/>
            <person name="Cross I."/>
            <person name="Yadetie F."/>
            <person name="Muffato M."/>
            <person name="Louis A."/>
            <person name="Butcher S."/>
            <person name="Tsagkogeorga G."/>
            <person name="Konrad A."/>
            <person name="Singh S."/>
            <person name="Jensen M.F."/>
            <person name="Cong E.H."/>
            <person name="Eikeseth-Otteraa H."/>
            <person name="Noel B."/>
            <person name="Anthouard V."/>
            <person name="Porcel B.M."/>
            <person name="Kachouri-Lafond R."/>
            <person name="Nishino A."/>
            <person name="Ugolini M."/>
            <person name="Chourrout P."/>
            <person name="Nishida H."/>
            <person name="Aasland R."/>
            <person name="Huzurbazar S."/>
            <person name="Westhof E."/>
            <person name="Delsuc F."/>
            <person name="Lehrach H."/>
            <person name="Reinhardt R."/>
            <person name="Weissenbach J."/>
            <person name="Roy S.W."/>
            <person name="Artiguenave F."/>
            <person name="Postlethwait J.H."/>
            <person name="Manak J.R."/>
            <person name="Thompson E.M."/>
            <person name="Jaillon O."/>
            <person name="Du Pasquier L."/>
            <person name="Boudinot P."/>
            <person name="Liberles D.A."/>
            <person name="Volff J.N."/>
            <person name="Philippe H."/>
            <person name="Lenhard B."/>
            <person name="Roest Crollius H."/>
            <person name="Wincker P."/>
            <person name="Chourrout D."/>
        </authorList>
    </citation>
    <scope>NUCLEOTIDE SEQUENCE [LARGE SCALE GENOMIC DNA]</scope>
</reference>
<dbReference type="InterPro" id="IPR057456">
    <property type="entry name" value="Znf_C17orf113"/>
</dbReference>
<feature type="compositionally biased region" description="Polar residues" evidence="10">
    <location>
        <begin position="620"/>
        <end position="630"/>
    </location>
</feature>
<keyword evidence="9" id="KW-0539">Nucleus</keyword>
<evidence type="ECO:0000256" key="5">
    <source>
        <dbReference type="ARBA" id="ARBA00022833"/>
    </source>
</evidence>
<dbReference type="GO" id="GO:0000981">
    <property type="term" value="F:DNA-binding transcription factor activity, RNA polymerase II-specific"/>
    <property type="evidence" value="ECO:0007669"/>
    <property type="project" value="TreeGrafter"/>
</dbReference>
<evidence type="ECO:0000256" key="3">
    <source>
        <dbReference type="ARBA" id="ARBA00022737"/>
    </source>
</evidence>
<dbReference type="Pfam" id="PF25431">
    <property type="entry name" value="zf-C17orf113"/>
    <property type="match status" value="1"/>
</dbReference>
<sequence>MPRYRSPVIQISDSRNRLFPEFADLISAEKIKTAKTDFQVSAGFLALVEIAGRPRRNRLVGVKSALFCEKATTTCARSIAETRRQAKSKSELYFFKQQEKIMFPRLDKTTLKMSDVSGLSIHNTAASLLNLQAAAAAGSFSGSMSASVTPSMSPNVSESNQTSSSSPSRSSINQTPPPPSSANPVKKEAGELSCNSNGSSGTSQMSAVAQQNDYFRNCNVPNLINKWRRRHGWLFLKEGKMFCQACIDFKAVAKRYGRCDERNKFCNEGSTNFRSSAVEDHARSETHLRAVRATTQQPGPNFDGLNPLVDEPQTFPSFTSPGRPTMVPRSTPFERNRQLGIPDVFDMPELQSECSATGSPHARQPAPSPLATAANAAAASVSAAVGEQQDNEMWKYALDILRRLRQQRSQGILCDVWIRYPNRQFQAHKAFLSAASPVLAERLELDSVQKNISEIEVHEIKPQIFQQVIDYIYSGEIPAEDNNGDLLSAAKFLKMSDLVERLTRLDETQRQTQLMAAIFGNNNRKRKRPTLQNSRKSAHVNLLNGLKHGLFENLDASKIDPQTLMEMAASANAAAQENMDIKIEEVDSFEDEDGSGSATPPKMPKSSTPPAVDIPHQVKTEATVSPPTGSSRRKGASKRIAPISAKDEPLEGVEEWLTAGAKNGIAVEPGV</sequence>
<dbReference type="AlphaFoldDB" id="E4Y767"/>
<dbReference type="GO" id="GO:0005634">
    <property type="term" value="C:nucleus"/>
    <property type="evidence" value="ECO:0007669"/>
    <property type="project" value="UniProtKB-SubCell"/>
</dbReference>